<dbReference type="Proteomes" id="UP001596050">
    <property type="component" value="Unassembled WGS sequence"/>
</dbReference>
<name>A0ABW0KZM3_9BURK</name>
<reference evidence="3" key="1">
    <citation type="journal article" date="2019" name="Int. J. Syst. Evol. Microbiol.">
        <title>The Global Catalogue of Microorganisms (GCM) 10K type strain sequencing project: providing services to taxonomists for standard genome sequencing and annotation.</title>
        <authorList>
            <consortium name="The Broad Institute Genomics Platform"/>
            <consortium name="The Broad Institute Genome Sequencing Center for Infectious Disease"/>
            <person name="Wu L."/>
            <person name="Ma J."/>
        </authorList>
    </citation>
    <scope>NUCLEOTIDE SEQUENCE [LARGE SCALE GENOMIC DNA]</scope>
    <source>
        <strain evidence="3">KACC 12649</strain>
    </source>
</reference>
<evidence type="ECO:0000313" key="2">
    <source>
        <dbReference type="EMBL" id="MFC5458869.1"/>
    </source>
</evidence>
<keyword evidence="1" id="KW-0732">Signal</keyword>
<accession>A0ABW0KZM3</accession>
<feature type="signal peptide" evidence="1">
    <location>
        <begin position="1"/>
        <end position="25"/>
    </location>
</feature>
<protein>
    <recommendedName>
        <fullName evidence="4">DUF2946 domain-containing protein</fullName>
    </recommendedName>
</protein>
<evidence type="ECO:0000313" key="3">
    <source>
        <dbReference type="Proteomes" id="UP001596050"/>
    </source>
</evidence>
<dbReference type="EMBL" id="JBHSMU010000004">
    <property type="protein sequence ID" value="MFC5458869.1"/>
    <property type="molecule type" value="Genomic_DNA"/>
</dbReference>
<dbReference type="PROSITE" id="PS51257">
    <property type="entry name" value="PROKAR_LIPOPROTEIN"/>
    <property type="match status" value="1"/>
</dbReference>
<feature type="chain" id="PRO_5047185955" description="DUF2946 domain-containing protein" evidence="1">
    <location>
        <begin position="26"/>
        <end position="143"/>
    </location>
</feature>
<proteinExistence type="predicted"/>
<gene>
    <name evidence="2" type="ORF">ACFPN5_03480</name>
</gene>
<organism evidence="2 3">
    <name type="scientific">Massilia niabensis</name>
    <dbReference type="NCBI Taxonomy" id="544910"/>
    <lineage>
        <taxon>Bacteria</taxon>
        <taxon>Pseudomonadati</taxon>
        <taxon>Pseudomonadota</taxon>
        <taxon>Betaproteobacteria</taxon>
        <taxon>Burkholderiales</taxon>
        <taxon>Oxalobacteraceae</taxon>
        <taxon>Telluria group</taxon>
        <taxon>Massilia</taxon>
    </lineage>
</organism>
<evidence type="ECO:0008006" key="4">
    <source>
        <dbReference type="Google" id="ProtNLM"/>
    </source>
</evidence>
<dbReference type="RefSeq" id="WP_379780143.1">
    <property type="nucleotide sequence ID" value="NZ_JBHSMU010000004.1"/>
</dbReference>
<sequence length="143" mass="14364">MNTILRSLIVWIVLLAVPFQGFASAAMLACGPGHAAPATVPVPDAGQMHDGAAHGAAHGMSHDMSGHDHAAMAQAVQDDAPEHDSAHACSACSACSIGAAIAPAVPPALPVHAAPLLSIPFADGHVPSVDLALPERPPRPFCA</sequence>
<evidence type="ECO:0000256" key="1">
    <source>
        <dbReference type="SAM" id="SignalP"/>
    </source>
</evidence>
<keyword evidence="3" id="KW-1185">Reference proteome</keyword>
<comment type="caution">
    <text evidence="2">The sequence shown here is derived from an EMBL/GenBank/DDBJ whole genome shotgun (WGS) entry which is preliminary data.</text>
</comment>